<reference evidence="3 4" key="1">
    <citation type="submission" date="2025-04" db="UniProtKB">
        <authorList>
            <consortium name="RefSeq"/>
        </authorList>
    </citation>
    <scope>IDENTIFICATION</scope>
</reference>
<proteinExistence type="predicted"/>
<feature type="compositionally biased region" description="Polar residues" evidence="1">
    <location>
        <begin position="49"/>
        <end position="62"/>
    </location>
</feature>
<organism evidence="2 3">
    <name type="scientific">Gymnodraco acuticeps</name>
    <name type="common">Antarctic dragonfish</name>
    <dbReference type="NCBI Taxonomy" id="8218"/>
    <lineage>
        <taxon>Eukaryota</taxon>
        <taxon>Metazoa</taxon>
        <taxon>Chordata</taxon>
        <taxon>Craniata</taxon>
        <taxon>Vertebrata</taxon>
        <taxon>Euteleostomi</taxon>
        <taxon>Actinopterygii</taxon>
        <taxon>Neopterygii</taxon>
        <taxon>Teleostei</taxon>
        <taxon>Neoteleostei</taxon>
        <taxon>Acanthomorphata</taxon>
        <taxon>Eupercaria</taxon>
        <taxon>Perciformes</taxon>
        <taxon>Notothenioidei</taxon>
        <taxon>Bathydraconidae</taxon>
        <taxon>Gymnodraco</taxon>
    </lineage>
</organism>
<dbReference type="Proteomes" id="UP000515161">
    <property type="component" value="Unplaced"/>
</dbReference>
<gene>
    <name evidence="3 4 5" type="primary">proser3</name>
</gene>
<feature type="region of interest" description="Disordered" evidence="1">
    <location>
        <begin position="1"/>
        <end position="123"/>
    </location>
</feature>
<dbReference type="RefSeq" id="XP_034084029.1">
    <property type="nucleotide sequence ID" value="XM_034228138.1"/>
</dbReference>
<feature type="compositionally biased region" description="Basic residues" evidence="1">
    <location>
        <begin position="21"/>
        <end position="38"/>
    </location>
</feature>
<sequence length="700" mass="77787">MKSSAPVFTRQNPFEPASKVGKAHYHPSRKQSLSKKEKKTTLSPERLNQRSSPQLHSLSPESQRPYEKRDLHFVSTDRQPAFEESWPSTDCGSSPASSTSSDMETSKQSARAGKSTFSSEFEVQQSSVMAKYIDRFRNGQPQSREERQQMPSAIEEKQLPFWWMSPSSLPCSSTPTKTTDREVIKPMKDDHGPASFSPAGQRQHDRSPSPCRGSLSILSDTSQMEFDDAVELLQLQEKANQLLLRGECTLSDGSIPVSSEGLDCSDFSSRVSVDEPPRRPLIPSLITSTAKACSDSDRAVFFQRSSVIPSLVPPTRREEDILFQWRLRRKIEQAREWPPHQTSLHGPTFSWQAPSSSNNASARGQAYKQHRSIQRPDVSQKDTHLHITAPQLDTKEAHKSSPPASGPPPFPAFDVSGSSVSHPQTIAPVPAHMHLLCDILPCPIQSSHATMKHKTLKSLDGTKVACKKIQVPTNIMTTITDKPSHAHMPCPTPASSGIIERVGLSHHKRSERSKREKAQTRESEKNEEKAAPSIRKQKKSTREHAAGTGSTNRSSSQPRVSKKVMPWAEQPLQEQRQGFSRESCTGDHAPPPSPIHRALGQVISEVMFPTADSAQRTPDSSVSPPCPSSAPPQSTVPPCNAQSSMEVISQLLQEAEDSDEKEFEDDPLLQVLRKQRKWVKEQISDVDSILNEFQDEREVT</sequence>
<evidence type="ECO:0000313" key="4">
    <source>
        <dbReference type="RefSeq" id="XP_034084029.1"/>
    </source>
</evidence>
<name>A0A6P8VBA7_GYMAC</name>
<feature type="region of interest" description="Disordered" evidence="1">
    <location>
        <begin position="480"/>
        <end position="641"/>
    </location>
</feature>
<dbReference type="GeneID" id="117553972"/>
<feature type="region of interest" description="Disordered" evidence="1">
    <location>
        <begin position="337"/>
        <end position="420"/>
    </location>
</feature>
<keyword evidence="2" id="KW-1185">Reference proteome</keyword>
<dbReference type="AlphaFoldDB" id="A0A6P8VBA7"/>
<dbReference type="CTD" id="148137"/>
<accession>A0A6P8VBA7</accession>
<dbReference type="PANTHER" id="PTHR22045">
    <property type="entry name" value="PROLINE AND SERINE-RICH PROTEIN 3"/>
    <property type="match status" value="1"/>
</dbReference>
<dbReference type="RefSeq" id="XP_034084030.1">
    <property type="nucleotide sequence ID" value="XM_034228139.1"/>
</dbReference>
<feature type="compositionally biased region" description="Basic and acidic residues" evidence="1">
    <location>
        <begin position="513"/>
        <end position="530"/>
    </location>
</feature>
<dbReference type="KEGG" id="gacu:117553972"/>
<dbReference type="PANTHER" id="PTHR22045:SF6">
    <property type="entry name" value="PROLINE AND SERINE-RICH PROTEIN 3"/>
    <property type="match status" value="1"/>
</dbReference>
<evidence type="ECO:0000313" key="2">
    <source>
        <dbReference type="Proteomes" id="UP000515161"/>
    </source>
</evidence>
<evidence type="ECO:0000313" key="5">
    <source>
        <dbReference type="RefSeq" id="XP_034084030.1"/>
    </source>
</evidence>
<feature type="compositionally biased region" description="Polar residues" evidence="1">
    <location>
        <begin position="86"/>
        <end position="123"/>
    </location>
</feature>
<feature type="compositionally biased region" description="Polar residues" evidence="1">
    <location>
        <begin position="340"/>
        <end position="362"/>
    </location>
</feature>
<protein>
    <submittedName>
        <fullName evidence="3 4">Proline and serine-rich protein 3 isoform X1</fullName>
    </submittedName>
</protein>
<dbReference type="OrthoDB" id="10043502at2759"/>
<feature type="compositionally biased region" description="Polar residues" evidence="1">
    <location>
        <begin position="548"/>
        <end position="559"/>
    </location>
</feature>
<dbReference type="InterPro" id="IPR037646">
    <property type="entry name" value="PROSER3"/>
</dbReference>
<evidence type="ECO:0000256" key="1">
    <source>
        <dbReference type="SAM" id="MobiDB-lite"/>
    </source>
</evidence>
<feature type="region of interest" description="Disordered" evidence="1">
    <location>
        <begin position="184"/>
        <end position="214"/>
    </location>
</feature>
<evidence type="ECO:0000313" key="3">
    <source>
        <dbReference type="RefSeq" id="XP_034084028.1"/>
    </source>
</evidence>
<feature type="compositionally biased region" description="Polar residues" evidence="1">
    <location>
        <begin position="572"/>
        <end position="583"/>
    </location>
</feature>
<dbReference type="RefSeq" id="XP_034084028.1">
    <property type="nucleotide sequence ID" value="XM_034228137.1"/>
</dbReference>